<reference evidence="2" key="1">
    <citation type="submission" date="2023-03" db="EMBL/GenBank/DDBJ databases">
        <title>Andean soil-derived lignocellulolytic bacterial consortium as a source of novel taxa and putative plastic-active enzymes.</title>
        <authorList>
            <person name="Diaz-Garcia L."/>
            <person name="Chuvochina M."/>
            <person name="Feuerriegel G."/>
            <person name="Bunk B."/>
            <person name="Sproer C."/>
            <person name="Streit W.R."/>
            <person name="Rodriguez L.M."/>
            <person name="Overmann J."/>
            <person name="Jimenez D.J."/>
        </authorList>
    </citation>
    <scope>NUCLEOTIDE SEQUENCE</scope>
    <source>
        <strain evidence="2">MAG 3858</strain>
    </source>
</reference>
<evidence type="ECO:0008006" key="4">
    <source>
        <dbReference type="Google" id="ProtNLM"/>
    </source>
</evidence>
<feature type="signal peptide" evidence="1">
    <location>
        <begin position="1"/>
        <end position="18"/>
    </location>
</feature>
<feature type="chain" id="PRO_5042537928" description="DUF1349 domain-containing protein" evidence="1">
    <location>
        <begin position="19"/>
        <end position="237"/>
    </location>
</feature>
<proteinExistence type="predicted"/>
<sequence length="237" mass="27618">MKTKLFLFFLLCHTAIYAQPFIFPALPTYGKSLESLIPSNWKVIDSVSGDLNNDNVKDIAFVLEFYRPVKENRAYGDNDTEIITEVQKPRMLAIYFKKSIGGNYRLATQNNNFILRSEEGGVMGDPLRPMRIENNQLVLSFEGGGNWRWKLNYAFKYLDKDWQLVQANNYAYHDSSGEMNDKQYDFVNKTRKVVSGKMNENASANDTFEQPLTIKTLRTFNNFKKPWTWEINKDEFL</sequence>
<protein>
    <recommendedName>
        <fullName evidence="4">DUF1349 domain-containing protein</fullName>
    </recommendedName>
</protein>
<keyword evidence="1" id="KW-0732">Signal</keyword>
<gene>
    <name evidence="2" type="ORF">P0Y49_06590</name>
</gene>
<evidence type="ECO:0000256" key="1">
    <source>
        <dbReference type="SAM" id="SignalP"/>
    </source>
</evidence>
<dbReference type="Proteomes" id="UP001214530">
    <property type="component" value="Chromosome"/>
</dbReference>
<organism evidence="2 3">
    <name type="scientific">Candidatus Pedobacter colombiensis</name>
    <dbReference type="NCBI Taxonomy" id="3121371"/>
    <lineage>
        <taxon>Bacteria</taxon>
        <taxon>Pseudomonadati</taxon>
        <taxon>Bacteroidota</taxon>
        <taxon>Sphingobacteriia</taxon>
        <taxon>Sphingobacteriales</taxon>
        <taxon>Sphingobacteriaceae</taxon>
        <taxon>Pedobacter</taxon>
    </lineage>
</organism>
<dbReference type="AlphaFoldDB" id="A0AAJ5WBV1"/>
<accession>A0AAJ5WBV1</accession>
<name>A0AAJ5WBV1_9SPHI</name>
<dbReference type="EMBL" id="CP119313">
    <property type="protein sequence ID" value="WEK20801.1"/>
    <property type="molecule type" value="Genomic_DNA"/>
</dbReference>
<evidence type="ECO:0000313" key="2">
    <source>
        <dbReference type="EMBL" id="WEK20801.1"/>
    </source>
</evidence>
<evidence type="ECO:0000313" key="3">
    <source>
        <dbReference type="Proteomes" id="UP001214530"/>
    </source>
</evidence>